<dbReference type="EMBL" id="FPCJ01000001">
    <property type="protein sequence ID" value="SFV33372.1"/>
    <property type="molecule type" value="Genomic_DNA"/>
</dbReference>
<comment type="similarity">
    <text evidence="1">Belongs to the AHA1 family.</text>
</comment>
<accession>A0A1I7NFC8</accession>
<evidence type="ECO:0000313" key="4">
    <source>
        <dbReference type="Proteomes" id="UP000199537"/>
    </source>
</evidence>
<dbReference type="Gene3D" id="3.30.530.20">
    <property type="match status" value="1"/>
</dbReference>
<dbReference type="Pfam" id="PF08327">
    <property type="entry name" value="AHSA1"/>
    <property type="match status" value="1"/>
</dbReference>
<feature type="domain" description="Activator of Hsp90 ATPase homologue 1/2-like C-terminal" evidence="2">
    <location>
        <begin position="24"/>
        <end position="136"/>
    </location>
</feature>
<dbReference type="CDD" id="cd07814">
    <property type="entry name" value="SRPBCC_CalC_Aha1-like"/>
    <property type="match status" value="1"/>
</dbReference>
<proteinExistence type="inferred from homology"/>
<dbReference type="InterPro" id="IPR023393">
    <property type="entry name" value="START-like_dom_sf"/>
</dbReference>
<dbReference type="RefSeq" id="WP_092459733.1">
    <property type="nucleotide sequence ID" value="NZ_FPCJ01000001.1"/>
</dbReference>
<keyword evidence="4" id="KW-1185">Reference proteome</keyword>
<dbReference type="InterPro" id="IPR013538">
    <property type="entry name" value="ASHA1/2-like_C"/>
</dbReference>
<dbReference type="SUPFAM" id="SSF55961">
    <property type="entry name" value="Bet v1-like"/>
    <property type="match status" value="1"/>
</dbReference>
<evidence type="ECO:0000256" key="1">
    <source>
        <dbReference type="ARBA" id="ARBA00006817"/>
    </source>
</evidence>
<organism evidence="3 4">
    <name type="scientific">Thermoflavifilum thermophilum</name>
    <dbReference type="NCBI Taxonomy" id="1393122"/>
    <lineage>
        <taxon>Bacteria</taxon>
        <taxon>Pseudomonadati</taxon>
        <taxon>Bacteroidota</taxon>
        <taxon>Chitinophagia</taxon>
        <taxon>Chitinophagales</taxon>
        <taxon>Chitinophagaceae</taxon>
        <taxon>Thermoflavifilum</taxon>
    </lineage>
</organism>
<dbReference type="OrthoDB" id="287565at2"/>
<evidence type="ECO:0000313" key="3">
    <source>
        <dbReference type="EMBL" id="SFV33372.1"/>
    </source>
</evidence>
<dbReference type="STRING" id="1393122.SAMN05660895_1666"/>
<sequence>MTKKNLSLSISVNASANEAIKKISQVSKWWAKKVKGKSVKLNDKFTVVFGETFVDFQITEFVPNKKVVWLVTDCNLHWINNKKEWNNTEVVFEISSVKGKTKIDFTHIGLTPAAECYEDCKIGWTEHITDSLVKFIEKGKGKPQ</sequence>
<dbReference type="AlphaFoldDB" id="A0A1I7NFC8"/>
<reference evidence="4" key="1">
    <citation type="submission" date="2016-10" db="EMBL/GenBank/DDBJ databases">
        <authorList>
            <person name="Varghese N."/>
            <person name="Submissions S."/>
        </authorList>
    </citation>
    <scope>NUCLEOTIDE SEQUENCE [LARGE SCALE GENOMIC DNA]</scope>
    <source>
        <strain evidence="4">DSM 14807</strain>
    </source>
</reference>
<evidence type="ECO:0000259" key="2">
    <source>
        <dbReference type="Pfam" id="PF08327"/>
    </source>
</evidence>
<dbReference type="Proteomes" id="UP000199537">
    <property type="component" value="Unassembled WGS sequence"/>
</dbReference>
<gene>
    <name evidence="3" type="ORF">SAMN05660895_1666</name>
</gene>
<name>A0A1I7NFC8_9BACT</name>
<protein>
    <submittedName>
        <fullName evidence="3">Activator of Hsp90 ATPase homolog 1-like protein</fullName>
    </submittedName>
</protein>